<protein>
    <submittedName>
        <fullName evidence="2">Uncharacterized protein</fullName>
    </submittedName>
</protein>
<accession>A0A4P0XMT7</accession>
<feature type="region of interest" description="Disordered" evidence="1">
    <location>
        <begin position="29"/>
        <end position="97"/>
    </location>
</feature>
<proteinExistence type="predicted"/>
<name>A0A4P0XMT7_KLEPN</name>
<reference evidence="2" key="1">
    <citation type="submission" date="2019-04" db="EMBL/GenBank/DDBJ databases">
        <authorList>
            <consortium name="Pathogen Informatics"/>
        </authorList>
    </citation>
    <scope>NUCLEOTIDE SEQUENCE</scope>
    <source>
        <strain evidence="2">NCTC9183</strain>
    </source>
</reference>
<sequence length="165" mass="18099">MAELKLPADINIFSDHIRAPVADVRQRLAPEGGDYAGDGKDPAIDPLRPFDKPNDRRELPNLNAADQRGSGADPRIAGDRPDWRIMDQRRDQPGRGIPVQQGVAIDADQQIAAGGGGARFERHRFSLIGGQMDHPQPRLLLRQLLEHLAVLSEEPSLIAITSRLA</sequence>
<dbReference type="AlphaFoldDB" id="A0A4P0XMT7"/>
<organism evidence="2">
    <name type="scientific">Klebsiella pneumoniae</name>
    <dbReference type="NCBI Taxonomy" id="573"/>
    <lineage>
        <taxon>Bacteria</taxon>
        <taxon>Pseudomonadati</taxon>
        <taxon>Pseudomonadota</taxon>
        <taxon>Gammaproteobacteria</taxon>
        <taxon>Enterobacterales</taxon>
        <taxon>Enterobacteriaceae</taxon>
        <taxon>Klebsiella/Raoultella group</taxon>
        <taxon>Klebsiella</taxon>
        <taxon>Klebsiella pneumoniae complex</taxon>
    </lineage>
</organism>
<dbReference type="Proteomes" id="UP000507695">
    <property type="component" value="Unassembled WGS sequence"/>
</dbReference>
<feature type="compositionally biased region" description="Basic and acidic residues" evidence="1">
    <location>
        <begin position="76"/>
        <end position="93"/>
    </location>
</feature>
<evidence type="ECO:0000313" key="2">
    <source>
        <dbReference type="EMBL" id="VTM49612.1"/>
    </source>
</evidence>
<dbReference type="EMBL" id="CABDVL010000003">
    <property type="protein sequence ID" value="VTM49612.1"/>
    <property type="molecule type" value="Genomic_DNA"/>
</dbReference>
<gene>
    <name evidence="2" type="ORF">NCTC9183_00974</name>
</gene>
<feature type="compositionally biased region" description="Basic and acidic residues" evidence="1">
    <location>
        <begin position="37"/>
        <end position="59"/>
    </location>
</feature>
<evidence type="ECO:0000256" key="1">
    <source>
        <dbReference type="SAM" id="MobiDB-lite"/>
    </source>
</evidence>